<evidence type="ECO:0000259" key="1">
    <source>
        <dbReference type="Pfam" id="PF00149"/>
    </source>
</evidence>
<dbReference type="InterPro" id="IPR050126">
    <property type="entry name" value="Ap4A_hydrolase"/>
</dbReference>
<dbReference type="EC" id="3.1.-.-" evidence="2"/>
<sequence>MRFYAIGDIHGQREKLRAAHSLVRADRVSTGDTDAPLIHLGDHTDRGPDSRGVIDDLIAGMAAGQPWQSIRGNHDQMFLDFLSVPDADDPRFGRADWWLQPNLGGPQTLASYGVDVPEDYDFFDVQARARVAVPEAHVSFLDRLPLYAEMDHFLCVHAGIRPGIPLEKQEKEDLIWIRDDFLWDERDHPKPVVHGHTAVQEPENHRNRVNLDTGAGYGRKLTAAVFEGSDVCILTEDGRVPLPPL</sequence>
<reference evidence="3" key="1">
    <citation type="journal article" date="2019" name="Int. J. Syst. Evol. Microbiol.">
        <title>The Global Catalogue of Microorganisms (GCM) 10K type strain sequencing project: providing services to taxonomists for standard genome sequencing and annotation.</title>
        <authorList>
            <consortium name="The Broad Institute Genomics Platform"/>
            <consortium name="The Broad Institute Genome Sequencing Center for Infectious Disease"/>
            <person name="Wu L."/>
            <person name="Ma J."/>
        </authorList>
    </citation>
    <scope>NUCLEOTIDE SEQUENCE [LARGE SCALE GENOMIC DNA]</scope>
    <source>
        <strain evidence="3">KCTC 52366</strain>
    </source>
</reference>
<dbReference type="SUPFAM" id="SSF56300">
    <property type="entry name" value="Metallo-dependent phosphatases"/>
    <property type="match status" value="1"/>
</dbReference>
<accession>A0ABV7GJG4</accession>
<dbReference type="InterPro" id="IPR029052">
    <property type="entry name" value="Metallo-depent_PP-like"/>
</dbReference>
<dbReference type="CDD" id="cd00144">
    <property type="entry name" value="MPP_PPP_family"/>
    <property type="match status" value="1"/>
</dbReference>
<dbReference type="RefSeq" id="WP_275632042.1">
    <property type="nucleotide sequence ID" value="NZ_JARGYD010000002.1"/>
</dbReference>
<dbReference type="PANTHER" id="PTHR42850:SF4">
    <property type="entry name" value="ZINC-DEPENDENT ENDOPOLYPHOSPHATASE"/>
    <property type="match status" value="1"/>
</dbReference>
<proteinExistence type="predicted"/>
<name>A0ABV7GJG4_9RHOB</name>
<feature type="domain" description="Calcineurin-like phosphoesterase" evidence="1">
    <location>
        <begin position="1"/>
        <end position="201"/>
    </location>
</feature>
<dbReference type="Gene3D" id="3.60.21.10">
    <property type="match status" value="1"/>
</dbReference>
<organism evidence="2 3">
    <name type="scientific">Psychromarinibacter halotolerans</name>
    <dbReference type="NCBI Taxonomy" id="1775175"/>
    <lineage>
        <taxon>Bacteria</taxon>
        <taxon>Pseudomonadati</taxon>
        <taxon>Pseudomonadota</taxon>
        <taxon>Alphaproteobacteria</taxon>
        <taxon>Rhodobacterales</taxon>
        <taxon>Paracoccaceae</taxon>
        <taxon>Psychromarinibacter</taxon>
    </lineage>
</organism>
<dbReference type="Pfam" id="PF00149">
    <property type="entry name" value="Metallophos"/>
    <property type="match status" value="1"/>
</dbReference>
<dbReference type="InterPro" id="IPR004843">
    <property type="entry name" value="Calcineurin-like_PHP"/>
</dbReference>
<dbReference type="EMBL" id="JBHRTB010000010">
    <property type="protein sequence ID" value="MFC3141707.1"/>
    <property type="molecule type" value="Genomic_DNA"/>
</dbReference>
<dbReference type="GO" id="GO:0016787">
    <property type="term" value="F:hydrolase activity"/>
    <property type="evidence" value="ECO:0007669"/>
    <property type="project" value="UniProtKB-KW"/>
</dbReference>
<evidence type="ECO:0000313" key="2">
    <source>
        <dbReference type="EMBL" id="MFC3141707.1"/>
    </source>
</evidence>
<dbReference type="Proteomes" id="UP001595632">
    <property type="component" value="Unassembled WGS sequence"/>
</dbReference>
<keyword evidence="2" id="KW-0378">Hydrolase</keyword>
<evidence type="ECO:0000313" key="3">
    <source>
        <dbReference type="Proteomes" id="UP001595632"/>
    </source>
</evidence>
<protein>
    <submittedName>
        <fullName evidence="2">Metallophosphoesterase family protein</fullName>
        <ecNumber evidence="2">3.1.-.-</ecNumber>
    </submittedName>
</protein>
<comment type="caution">
    <text evidence="2">The sequence shown here is derived from an EMBL/GenBank/DDBJ whole genome shotgun (WGS) entry which is preliminary data.</text>
</comment>
<dbReference type="PANTHER" id="PTHR42850">
    <property type="entry name" value="METALLOPHOSPHOESTERASE"/>
    <property type="match status" value="1"/>
</dbReference>
<gene>
    <name evidence="2" type="ORF">ACFOGP_03255</name>
</gene>
<keyword evidence="3" id="KW-1185">Reference proteome</keyword>